<protein>
    <submittedName>
        <fullName evidence="1">Uncharacterized protein</fullName>
    </submittedName>
</protein>
<dbReference type="Proteomes" id="UP000550707">
    <property type="component" value="Unassembled WGS sequence"/>
</dbReference>
<keyword evidence="2" id="KW-1185">Reference proteome</keyword>
<gene>
    <name evidence="1" type="ORF">HJG59_008755</name>
</gene>
<dbReference type="InParanoid" id="A0A7J8ERX9"/>
<proteinExistence type="predicted"/>
<evidence type="ECO:0000313" key="2">
    <source>
        <dbReference type="Proteomes" id="UP000550707"/>
    </source>
</evidence>
<organism evidence="1 2">
    <name type="scientific">Molossus molossus</name>
    <name type="common">Pallas' mastiff bat</name>
    <name type="synonym">Vespertilio molossus</name>
    <dbReference type="NCBI Taxonomy" id="27622"/>
    <lineage>
        <taxon>Eukaryota</taxon>
        <taxon>Metazoa</taxon>
        <taxon>Chordata</taxon>
        <taxon>Craniata</taxon>
        <taxon>Vertebrata</taxon>
        <taxon>Euteleostomi</taxon>
        <taxon>Mammalia</taxon>
        <taxon>Eutheria</taxon>
        <taxon>Laurasiatheria</taxon>
        <taxon>Chiroptera</taxon>
        <taxon>Yangochiroptera</taxon>
        <taxon>Molossidae</taxon>
        <taxon>Molossus</taxon>
    </lineage>
</organism>
<sequence length="200" mass="21815">MQLHWSLRPPAHTIHRHSLRLSWAWPCPPGGTGSPHTGAAVPAGRSSHTWREAETSWARTVHIGPDTVVGGLASGALEARGSLGLCPEPAFLPPHRLGATLWPSVRTCLPLRSTGAWMEPRDLVGTMHQWRADNPHPRSGSPRGGEVVDFWGLTVTLDLHFEALVGLGGLFSLRAWLQELPGQQKPAWMGWSLPACLMYT</sequence>
<accession>A0A7J8ERX9</accession>
<dbReference type="EMBL" id="JACASF010000013">
    <property type="protein sequence ID" value="KAF6438065.1"/>
    <property type="molecule type" value="Genomic_DNA"/>
</dbReference>
<evidence type="ECO:0000313" key="1">
    <source>
        <dbReference type="EMBL" id="KAF6438065.1"/>
    </source>
</evidence>
<name>A0A7J8ERX9_MOLMO</name>
<reference evidence="1 2" key="1">
    <citation type="journal article" date="2020" name="Nature">
        <title>Six reference-quality genomes reveal evolution of bat adaptations.</title>
        <authorList>
            <person name="Jebb D."/>
            <person name="Huang Z."/>
            <person name="Pippel M."/>
            <person name="Hughes G.M."/>
            <person name="Lavrichenko K."/>
            <person name="Devanna P."/>
            <person name="Winkler S."/>
            <person name="Jermiin L.S."/>
            <person name="Skirmuntt E.C."/>
            <person name="Katzourakis A."/>
            <person name="Burkitt-Gray L."/>
            <person name="Ray D.A."/>
            <person name="Sullivan K.A.M."/>
            <person name="Roscito J.G."/>
            <person name="Kirilenko B.M."/>
            <person name="Davalos L.M."/>
            <person name="Corthals A.P."/>
            <person name="Power M.L."/>
            <person name="Jones G."/>
            <person name="Ransome R.D."/>
            <person name="Dechmann D.K.N."/>
            <person name="Locatelli A.G."/>
            <person name="Puechmaille S.J."/>
            <person name="Fedrigo O."/>
            <person name="Jarvis E.D."/>
            <person name="Hiller M."/>
            <person name="Vernes S.C."/>
            <person name="Myers E.W."/>
            <person name="Teeling E.C."/>
        </authorList>
    </citation>
    <scope>NUCLEOTIDE SEQUENCE [LARGE SCALE GENOMIC DNA]</scope>
    <source>
        <strain evidence="1">MMolMol1</strain>
        <tissue evidence="1">Muscle</tissue>
    </source>
</reference>
<comment type="caution">
    <text evidence="1">The sequence shown here is derived from an EMBL/GenBank/DDBJ whole genome shotgun (WGS) entry which is preliminary data.</text>
</comment>
<dbReference type="AlphaFoldDB" id="A0A7J8ERX9"/>